<dbReference type="VEuPathDB" id="FungiDB:PV08_11062"/>
<dbReference type="HOGENOM" id="CLU_067182_1_0_1"/>
<feature type="region of interest" description="Disordered" evidence="1">
    <location>
        <begin position="1"/>
        <end position="54"/>
    </location>
</feature>
<protein>
    <submittedName>
        <fullName evidence="2">Uncharacterized protein</fullName>
    </submittedName>
</protein>
<evidence type="ECO:0000256" key="1">
    <source>
        <dbReference type="SAM" id="MobiDB-lite"/>
    </source>
</evidence>
<dbReference type="InterPro" id="IPR021858">
    <property type="entry name" value="Fun_TF"/>
</dbReference>
<accession>A0A0D1ZAQ8</accession>
<dbReference type="RefSeq" id="XP_016230318.1">
    <property type="nucleotide sequence ID" value="XM_016385374.1"/>
</dbReference>
<reference evidence="2 3" key="1">
    <citation type="submission" date="2015-01" db="EMBL/GenBank/DDBJ databases">
        <title>The Genome Sequence of Exophiala spinifera CBS89968.</title>
        <authorList>
            <consortium name="The Broad Institute Genomics Platform"/>
            <person name="Cuomo C."/>
            <person name="de Hoog S."/>
            <person name="Gorbushina A."/>
            <person name="Stielow B."/>
            <person name="Teixiera M."/>
            <person name="Abouelleil A."/>
            <person name="Chapman S.B."/>
            <person name="Priest M."/>
            <person name="Young S.K."/>
            <person name="Wortman J."/>
            <person name="Nusbaum C."/>
            <person name="Birren B."/>
        </authorList>
    </citation>
    <scope>NUCLEOTIDE SEQUENCE [LARGE SCALE GENOMIC DNA]</scope>
    <source>
        <strain evidence="2 3">CBS 89968</strain>
    </source>
</reference>
<name>A0A0D1ZAQ8_9EURO</name>
<proteinExistence type="predicted"/>
<gene>
    <name evidence="2" type="ORF">PV08_11062</name>
</gene>
<dbReference type="EMBL" id="KN847500">
    <property type="protein sequence ID" value="KIW10102.1"/>
    <property type="molecule type" value="Genomic_DNA"/>
</dbReference>
<keyword evidence="3" id="KW-1185">Reference proteome</keyword>
<dbReference type="Pfam" id="PF11951">
    <property type="entry name" value="Fungal_trans_2"/>
    <property type="match status" value="1"/>
</dbReference>
<evidence type="ECO:0000313" key="2">
    <source>
        <dbReference type="EMBL" id="KIW10102.1"/>
    </source>
</evidence>
<dbReference type="Proteomes" id="UP000053328">
    <property type="component" value="Unassembled WGS sequence"/>
</dbReference>
<feature type="compositionally biased region" description="Basic residues" evidence="1">
    <location>
        <begin position="17"/>
        <end position="30"/>
    </location>
</feature>
<dbReference type="AlphaFoldDB" id="A0A0D1ZAQ8"/>
<dbReference type="GeneID" id="27338145"/>
<dbReference type="OrthoDB" id="5620at2759"/>
<organism evidence="2 3">
    <name type="scientific">Exophiala spinifera</name>
    <dbReference type="NCBI Taxonomy" id="91928"/>
    <lineage>
        <taxon>Eukaryota</taxon>
        <taxon>Fungi</taxon>
        <taxon>Dikarya</taxon>
        <taxon>Ascomycota</taxon>
        <taxon>Pezizomycotina</taxon>
        <taxon>Eurotiomycetes</taxon>
        <taxon>Chaetothyriomycetidae</taxon>
        <taxon>Chaetothyriales</taxon>
        <taxon>Herpotrichiellaceae</taxon>
        <taxon>Exophiala</taxon>
    </lineage>
</organism>
<sequence length="219" mass="25118">MLHFVDQSHTRNASAKRQQRRAARSHSARAVHRETRRRETIQHQSKHLTSKSSVVRAHGIQCEPMTSLRFIGALPAGRKDPFMSFVRPFKPIEHFLLDHYVAVVVPLMRCKEDINLYRDSMTKTWVPFALREVGLLDALFLLACRHMDHSHQNSQQQQYFVQLACQYKLSCTKSLREAISSEVVFSDATVGKTLMLAYDEVRDTELAHPPASGQVAHKQ</sequence>
<evidence type="ECO:0000313" key="3">
    <source>
        <dbReference type="Proteomes" id="UP000053328"/>
    </source>
</evidence>
<feature type="compositionally biased region" description="Basic and acidic residues" evidence="1">
    <location>
        <begin position="31"/>
        <end position="41"/>
    </location>
</feature>
<dbReference type="STRING" id="91928.A0A0D1ZAQ8"/>